<dbReference type="CDD" id="cd00534">
    <property type="entry name" value="DHNA_DHNTPE"/>
    <property type="match status" value="1"/>
</dbReference>
<comment type="cofactor">
    <cofactor evidence="3">
        <name>Mg(2+)</name>
        <dbReference type="ChEBI" id="CHEBI:18420"/>
    </cofactor>
</comment>
<accession>A0A316YMS3</accession>
<dbReference type="RefSeq" id="XP_025378048.1">
    <property type="nucleotide sequence ID" value="XM_025521850.1"/>
</dbReference>
<evidence type="ECO:0000256" key="4">
    <source>
        <dbReference type="ARBA" id="ARBA00004763"/>
    </source>
</evidence>
<keyword evidence="14" id="KW-0289">Folate biosynthesis</keyword>
<dbReference type="InterPro" id="IPR000489">
    <property type="entry name" value="Pterin-binding_dom"/>
</dbReference>
<evidence type="ECO:0000256" key="3">
    <source>
        <dbReference type="ARBA" id="ARBA00001946"/>
    </source>
</evidence>
<evidence type="ECO:0000256" key="13">
    <source>
        <dbReference type="ARBA" id="ARBA00022842"/>
    </source>
</evidence>
<name>A0A316YMS3_9BASI</name>
<evidence type="ECO:0000256" key="10">
    <source>
        <dbReference type="ARBA" id="ARBA00022741"/>
    </source>
</evidence>
<dbReference type="InterPro" id="IPR045031">
    <property type="entry name" value="DHP_synth-like"/>
</dbReference>
<dbReference type="NCBIfam" id="TIGR00526">
    <property type="entry name" value="folB_dom"/>
    <property type="match status" value="1"/>
</dbReference>
<dbReference type="InterPro" id="IPR006157">
    <property type="entry name" value="FolB_dom"/>
</dbReference>
<keyword evidence="13" id="KW-0460">Magnesium</keyword>
<comment type="similarity">
    <text evidence="6">In the N-terminal section; belongs to the DHNA family.</text>
</comment>
<evidence type="ECO:0000256" key="16">
    <source>
        <dbReference type="SAM" id="MobiDB-lite"/>
    </source>
</evidence>
<evidence type="ECO:0000256" key="7">
    <source>
        <dbReference type="ARBA" id="ARBA00009951"/>
    </source>
</evidence>
<dbReference type="SUPFAM" id="SSF55083">
    <property type="entry name" value="6-hydroxymethyl-7,8-dihydropterin pyrophosphokinase, HPPK"/>
    <property type="match status" value="1"/>
</dbReference>
<organism evidence="18 19">
    <name type="scientific">Acaromyces ingoldii</name>
    <dbReference type="NCBI Taxonomy" id="215250"/>
    <lineage>
        <taxon>Eukaryota</taxon>
        <taxon>Fungi</taxon>
        <taxon>Dikarya</taxon>
        <taxon>Basidiomycota</taxon>
        <taxon>Ustilaginomycotina</taxon>
        <taxon>Exobasidiomycetes</taxon>
        <taxon>Exobasidiales</taxon>
        <taxon>Cryptobasidiaceae</taxon>
        <taxon>Acaromyces</taxon>
    </lineage>
</organism>
<keyword evidence="11" id="KW-0418">Kinase</keyword>
<dbReference type="NCBIfam" id="TIGR01498">
    <property type="entry name" value="folK"/>
    <property type="match status" value="1"/>
</dbReference>
<dbReference type="OrthoDB" id="615426at2759"/>
<protein>
    <submittedName>
        <fullName evidence="18">Dihydropteroate synthase</fullName>
    </submittedName>
</protein>
<dbReference type="UniPathway" id="UPA00077">
    <property type="reaction ID" value="UER00155"/>
</dbReference>
<dbReference type="Pfam" id="PF00809">
    <property type="entry name" value="Pterin_bind"/>
    <property type="match status" value="2"/>
</dbReference>
<evidence type="ECO:0000256" key="9">
    <source>
        <dbReference type="ARBA" id="ARBA00022723"/>
    </source>
</evidence>
<dbReference type="InterPro" id="IPR035907">
    <property type="entry name" value="Hppk_sf"/>
</dbReference>
<comment type="similarity">
    <text evidence="7">In the C-terminal section; belongs to the DHPS family.</text>
</comment>
<dbReference type="Proteomes" id="UP000245768">
    <property type="component" value="Unassembled WGS sequence"/>
</dbReference>
<comment type="catalytic activity">
    <reaction evidence="1">
        <text>(7,8-dihydropterin-6-yl)methyl diphosphate + 4-aminobenzoate = 7,8-dihydropteroate + diphosphate</text>
        <dbReference type="Rhea" id="RHEA:19949"/>
        <dbReference type="ChEBI" id="CHEBI:17836"/>
        <dbReference type="ChEBI" id="CHEBI:17839"/>
        <dbReference type="ChEBI" id="CHEBI:33019"/>
        <dbReference type="ChEBI" id="CHEBI:72950"/>
        <dbReference type="EC" id="2.5.1.15"/>
    </reaction>
</comment>
<keyword evidence="15" id="KW-0511">Multifunctional enzyme</keyword>
<keyword evidence="12" id="KW-0067">ATP-binding</keyword>
<dbReference type="SUPFAM" id="SSF55620">
    <property type="entry name" value="Tetrahydrobiopterin biosynthesis enzymes-like"/>
    <property type="match status" value="2"/>
</dbReference>
<dbReference type="InParanoid" id="A0A316YMS3"/>
<dbReference type="GO" id="GO:0004156">
    <property type="term" value="F:dihydropteroate synthase activity"/>
    <property type="evidence" value="ECO:0007669"/>
    <property type="project" value="UniProtKB-EC"/>
</dbReference>
<evidence type="ECO:0000256" key="14">
    <source>
        <dbReference type="ARBA" id="ARBA00022909"/>
    </source>
</evidence>
<keyword evidence="9" id="KW-0479">Metal-binding</keyword>
<dbReference type="PROSITE" id="PS00792">
    <property type="entry name" value="DHPS_1"/>
    <property type="match status" value="1"/>
</dbReference>
<dbReference type="Gene3D" id="3.30.1130.10">
    <property type="match status" value="2"/>
</dbReference>
<dbReference type="GO" id="GO:0003848">
    <property type="term" value="F:2-amino-4-hydroxy-6-hydroxymethyldihydropteridine diphosphokinase activity"/>
    <property type="evidence" value="ECO:0007669"/>
    <property type="project" value="UniProtKB-EC"/>
</dbReference>
<feature type="compositionally biased region" description="Polar residues" evidence="16">
    <location>
        <begin position="1"/>
        <end position="11"/>
    </location>
</feature>
<dbReference type="GO" id="GO:0005524">
    <property type="term" value="F:ATP binding"/>
    <property type="evidence" value="ECO:0007669"/>
    <property type="project" value="UniProtKB-KW"/>
</dbReference>
<dbReference type="SMART" id="SM00905">
    <property type="entry name" value="FolB"/>
    <property type="match status" value="2"/>
</dbReference>
<dbReference type="GO" id="GO:0046656">
    <property type="term" value="P:folic acid biosynthetic process"/>
    <property type="evidence" value="ECO:0007669"/>
    <property type="project" value="UniProtKB-KW"/>
</dbReference>
<dbReference type="FunCoup" id="A0A316YMS3">
    <property type="interactions" value="174"/>
</dbReference>
<sequence>MASAHFTSTSTSRREEPAAPQVTELPDSIILSGLSVRLLVGVDGWERVQPQPVSIDVRVHTDVSQAGQSDHLPYSIHYGILTKELEKHCAGARYRSLEALAEGLAKVCIFVCKAPRVTLKVEKPRSLLHARSAGVQITRTAQDFIKPSSSSSEQAWPETPSADMLNSLRLSPQSHWATKDVVLVNDLEISTILGVNPWERVDKQIVRINLVVFSGLERLRQASLLSAKPGRAVPAPPVDVVTRPQNYRTIVRSITAHVENSNYKTVESLATSIAMVAIGENRVERIKVRVDKPSAIMFAECAGVEVERDRDFFEKQSVASGRASSTSVQTSVPRSTQSAAKPNGFALPIEREEPHLKDGEWHVVAIALGSNLGDRFANLENAVRLLSENENCKLVDTSFLYETTPMYYEDQPKFLNAACRIATRLTPHQLLALTQSIETQLGRDKRGVPLKGPRMVDLDILFYDRLELSTSDLTLPHPGIPERDFVLRPLCDILPDYRHPQNSRTVSQLLSILTHSEGYVASDTRRVMNVPASRAMTWSWGERTLIMGVINATPDSFSDGGDNLSAQAAVQTALSMVEEGADMLDVGGMSTSPAAPEVSAKEEEDRVVPVIAAIRAAGITVPVSIDTFRASVAEAAISAGANIINDVSAGLRDAKIFDVARNRAVPIVLMHMRGDSQTMTSAANTSYHESDVVGGVKRELEARMEAALRAGVRRWNVILDPGIGFAKDKDGNVELLRGLHGFTSGHIQSGSRASSPPPPAPVSLPSEDAVVGREGREGEGEQQSSPSALDLAPHASLAHLPMLLGVSRKRFVGTLTGRKEPKDRIYGTAAACTAGILAGVDILRVHDVGQMCDVAKVADAIARRRN</sequence>
<evidence type="ECO:0000256" key="11">
    <source>
        <dbReference type="ARBA" id="ARBA00022777"/>
    </source>
</evidence>
<comment type="catalytic activity">
    <reaction evidence="2">
        <text>6-hydroxymethyl-7,8-dihydropterin + ATP = (7,8-dihydropterin-6-yl)methyl diphosphate + AMP + H(+)</text>
        <dbReference type="Rhea" id="RHEA:11412"/>
        <dbReference type="ChEBI" id="CHEBI:15378"/>
        <dbReference type="ChEBI" id="CHEBI:30616"/>
        <dbReference type="ChEBI" id="CHEBI:44841"/>
        <dbReference type="ChEBI" id="CHEBI:72950"/>
        <dbReference type="ChEBI" id="CHEBI:456215"/>
        <dbReference type="EC" id="2.7.6.3"/>
    </reaction>
</comment>
<dbReference type="CDD" id="cd00739">
    <property type="entry name" value="DHPS"/>
    <property type="match status" value="1"/>
</dbReference>
<evidence type="ECO:0000313" key="19">
    <source>
        <dbReference type="Proteomes" id="UP000245768"/>
    </source>
</evidence>
<feature type="compositionally biased region" description="Basic and acidic residues" evidence="16">
    <location>
        <begin position="770"/>
        <end position="779"/>
    </location>
</feature>
<keyword evidence="10" id="KW-0547">Nucleotide-binding</keyword>
<dbReference type="GeneID" id="37043766"/>
<evidence type="ECO:0000256" key="15">
    <source>
        <dbReference type="ARBA" id="ARBA00023268"/>
    </source>
</evidence>
<evidence type="ECO:0000256" key="1">
    <source>
        <dbReference type="ARBA" id="ARBA00000012"/>
    </source>
</evidence>
<dbReference type="Pfam" id="PF02152">
    <property type="entry name" value="FolB"/>
    <property type="match status" value="2"/>
</dbReference>
<dbReference type="EMBL" id="KZ819636">
    <property type="protein sequence ID" value="PWN90850.1"/>
    <property type="molecule type" value="Genomic_DNA"/>
</dbReference>
<dbReference type="PROSITE" id="PS00793">
    <property type="entry name" value="DHPS_2"/>
    <property type="match status" value="1"/>
</dbReference>
<feature type="domain" description="Pterin-binding" evidence="17">
    <location>
        <begin position="544"/>
        <end position="856"/>
    </location>
</feature>
<dbReference type="InterPro" id="IPR006390">
    <property type="entry name" value="DHP_synth_dom"/>
</dbReference>
<dbReference type="GO" id="GO:0005740">
    <property type="term" value="C:mitochondrial envelope"/>
    <property type="evidence" value="ECO:0007669"/>
    <property type="project" value="TreeGrafter"/>
</dbReference>
<dbReference type="InterPro" id="IPR043133">
    <property type="entry name" value="GTP-CH-I_C/QueF"/>
</dbReference>
<keyword evidence="19" id="KW-1185">Reference proteome</keyword>
<dbReference type="InterPro" id="IPR011005">
    <property type="entry name" value="Dihydropteroate_synth-like_sf"/>
</dbReference>
<dbReference type="PANTHER" id="PTHR20941">
    <property type="entry name" value="FOLATE SYNTHESIS PROTEINS"/>
    <property type="match status" value="1"/>
</dbReference>
<dbReference type="PANTHER" id="PTHR20941:SF1">
    <property type="entry name" value="FOLIC ACID SYNTHESIS PROTEIN FOL1"/>
    <property type="match status" value="1"/>
</dbReference>
<keyword evidence="8" id="KW-0808">Transferase</keyword>
<comment type="pathway">
    <text evidence="5">Cofactor biosynthesis; tetrahydrofolate biosynthesis; 2-amino-4-hydroxy-6-hydroxymethyl-7,8-dihydropteridine diphosphate from 7,8-dihydroneopterin triphosphate: step 4/4.</text>
</comment>
<dbReference type="SUPFAM" id="SSF51717">
    <property type="entry name" value="Dihydropteroate synthetase-like"/>
    <property type="match status" value="2"/>
</dbReference>
<feature type="region of interest" description="Disordered" evidence="16">
    <location>
        <begin position="1"/>
        <end position="21"/>
    </location>
</feature>
<dbReference type="NCBIfam" id="TIGR01496">
    <property type="entry name" value="DHPS"/>
    <property type="match status" value="1"/>
</dbReference>
<dbReference type="PROSITE" id="PS50972">
    <property type="entry name" value="PTERIN_BINDING"/>
    <property type="match status" value="1"/>
</dbReference>
<dbReference type="Gene3D" id="3.20.20.20">
    <property type="entry name" value="Dihydropteroate synthase-like"/>
    <property type="match status" value="1"/>
</dbReference>
<dbReference type="InterPro" id="IPR000550">
    <property type="entry name" value="Hppk"/>
</dbReference>
<dbReference type="GO" id="GO:0046654">
    <property type="term" value="P:tetrahydrofolate biosynthetic process"/>
    <property type="evidence" value="ECO:0007669"/>
    <property type="project" value="UniProtKB-UniPathway"/>
</dbReference>
<evidence type="ECO:0000313" key="18">
    <source>
        <dbReference type="EMBL" id="PWN90850.1"/>
    </source>
</evidence>
<proteinExistence type="inferred from homology"/>
<evidence type="ECO:0000256" key="6">
    <source>
        <dbReference type="ARBA" id="ARBA00009640"/>
    </source>
</evidence>
<dbReference type="GO" id="GO:0016301">
    <property type="term" value="F:kinase activity"/>
    <property type="evidence" value="ECO:0007669"/>
    <property type="project" value="UniProtKB-KW"/>
</dbReference>
<feature type="region of interest" description="Disordered" evidence="16">
    <location>
        <begin position="746"/>
        <end position="788"/>
    </location>
</feature>
<dbReference type="GO" id="GO:0046872">
    <property type="term" value="F:metal ion binding"/>
    <property type="evidence" value="ECO:0007669"/>
    <property type="project" value="UniProtKB-KW"/>
</dbReference>
<reference evidence="18 19" key="1">
    <citation type="journal article" date="2018" name="Mol. Biol. Evol.">
        <title>Broad Genomic Sampling Reveals a Smut Pathogenic Ancestry of the Fungal Clade Ustilaginomycotina.</title>
        <authorList>
            <person name="Kijpornyongpan T."/>
            <person name="Mondo S.J."/>
            <person name="Barry K."/>
            <person name="Sandor L."/>
            <person name="Lee J."/>
            <person name="Lipzen A."/>
            <person name="Pangilinan J."/>
            <person name="LaButti K."/>
            <person name="Hainaut M."/>
            <person name="Henrissat B."/>
            <person name="Grigoriev I.V."/>
            <person name="Spatafora J.W."/>
            <person name="Aime M.C."/>
        </authorList>
    </citation>
    <scope>NUCLEOTIDE SEQUENCE [LARGE SCALE GENOMIC DNA]</scope>
    <source>
        <strain evidence="18 19">MCA 4198</strain>
    </source>
</reference>
<dbReference type="Gene3D" id="3.30.70.560">
    <property type="entry name" value="7,8-Dihydro-6-hydroxymethylpterin-pyrophosphokinase HPPK"/>
    <property type="match status" value="1"/>
</dbReference>
<evidence type="ECO:0000259" key="17">
    <source>
        <dbReference type="PROSITE" id="PS50972"/>
    </source>
</evidence>
<dbReference type="CDD" id="cd00483">
    <property type="entry name" value="HPPK"/>
    <property type="match status" value="1"/>
</dbReference>
<evidence type="ECO:0000256" key="5">
    <source>
        <dbReference type="ARBA" id="ARBA00005051"/>
    </source>
</evidence>
<dbReference type="STRING" id="215250.A0A316YMS3"/>
<dbReference type="Pfam" id="PF01288">
    <property type="entry name" value="HPPK"/>
    <property type="match status" value="1"/>
</dbReference>
<dbReference type="GO" id="GO:0004150">
    <property type="term" value="F:dihydroneopterin aldolase activity"/>
    <property type="evidence" value="ECO:0007669"/>
    <property type="project" value="InterPro"/>
</dbReference>
<evidence type="ECO:0000256" key="2">
    <source>
        <dbReference type="ARBA" id="ARBA00000198"/>
    </source>
</evidence>
<gene>
    <name evidence="18" type="ORF">FA10DRAFT_267283</name>
</gene>
<evidence type="ECO:0000256" key="8">
    <source>
        <dbReference type="ARBA" id="ARBA00022679"/>
    </source>
</evidence>
<evidence type="ECO:0000256" key="12">
    <source>
        <dbReference type="ARBA" id="ARBA00022840"/>
    </source>
</evidence>
<comment type="pathway">
    <text evidence="4">Cofactor biosynthesis; tetrahydrofolate biosynthesis; 7,8-dihydrofolate from 2-amino-4-hydroxy-6-hydroxymethyl-7,8-dihydropteridine diphosphate and 4-aminobenzoate: step 1/2.</text>
</comment>
<dbReference type="AlphaFoldDB" id="A0A316YMS3"/>